<organism evidence="2 3">
    <name type="scientific">Laspinema palackyanum D2a</name>
    <dbReference type="NCBI Taxonomy" id="2953684"/>
    <lineage>
        <taxon>Bacteria</taxon>
        <taxon>Bacillati</taxon>
        <taxon>Cyanobacteriota</taxon>
        <taxon>Cyanophyceae</taxon>
        <taxon>Oscillatoriophycideae</taxon>
        <taxon>Oscillatoriales</taxon>
        <taxon>Laspinemataceae</taxon>
        <taxon>Laspinema</taxon>
        <taxon>Laspinema palackyanum</taxon>
    </lineage>
</organism>
<reference evidence="2 3" key="1">
    <citation type="journal article" date="2022" name="Front. Microbiol.">
        <title>High genomic differentiation and limited gene flow indicate recent cryptic speciation within the genus Laspinema (cyanobacteria).</title>
        <authorList>
            <person name="Stanojkovic A."/>
            <person name="Skoupy S."/>
            <person name="Skaloud P."/>
            <person name="Dvorak P."/>
        </authorList>
    </citation>
    <scope>NUCLEOTIDE SEQUENCE [LARGE SCALE GENOMIC DNA]</scope>
    <source>
        <strain evidence="2 3">D2a</strain>
    </source>
</reference>
<name>A0ABT2MSJ1_9CYAN</name>
<gene>
    <name evidence="2" type="ORF">NG799_15335</name>
</gene>
<evidence type="ECO:0000256" key="1">
    <source>
        <dbReference type="SAM" id="MobiDB-lite"/>
    </source>
</evidence>
<dbReference type="RefSeq" id="WP_368007280.1">
    <property type="nucleotide sequence ID" value="NZ_JAMXFF010000022.1"/>
</dbReference>
<dbReference type="EMBL" id="JAMXFF010000022">
    <property type="protein sequence ID" value="MCT7967714.1"/>
    <property type="molecule type" value="Genomic_DNA"/>
</dbReference>
<evidence type="ECO:0000313" key="3">
    <source>
        <dbReference type="Proteomes" id="UP001525890"/>
    </source>
</evidence>
<accession>A0ABT2MSJ1</accession>
<proteinExistence type="predicted"/>
<comment type="caution">
    <text evidence="2">The sequence shown here is derived from an EMBL/GenBank/DDBJ whole genome shotgun (WGS) entry which is preliminary data.</text>
</comment>
<dbReference type="Proteomes" id="UP001525890">
    <property type="component" value="Unassembled WGS sequence"/>
</dbReference>
<sequence length="60" mass="6589">MRLCTPESGVDSLSWAALEGDRGGSIPGNPRRSPWVGRDGEKLEKNNVDFTGSKKLCNWI</sequence>
<keyword evidence="3" id="KW-1185">Reference proteome</keyword>
<protein>
    <submittedName>
        <fullName evidence="2">Uncharacterized protein</fullName>
    </submittedName>
</protein>
<feature type="region of interest" description="Disordered" evidence="1">
    <location>
        <begin position="20"/>
        <end position="40"/>
    </location>
</feature>
<evidence type="ECO:0000313" key="2">
    <source>
        <dbReference type="EMBL" id="MCT7967714.1"/>
    </source>
</evidence>